<dbReference type="Proteomes" id="UP000887581">
    <property type="component" value="Unplaced"/>
</dbReference>
<dbReference type="WBParaSite" id="sdigi.contig237.g6518.t1">
    <property type="protein sequence ID" value="sdigi.contig237.g6518.t1"/>
    <property type="gene ID" value="sdigi.contig237.g6518"/>
</dbReference>
<name>A0A915PLS4_9BILA</name>
<evidence type="ECO:0000313" key="2">
    <source>
        <dbReference type="WBParaSite" id="sdigi.contig237.g6518.t1"/>
    </source>
</evidence>
<sequence>MILPKISLPRCQAFIKFPLNNTFNFRPDRVQQRQLQIANPNEEFMSGTKKAVHSYTPWYVERKVNLFGRNSASGTGESFYRMQPNLEYDPSLKAGLFLQMFRGFCSSSLRAHRFNVYIP</sequence>
<proteinExistence type="predicted"/>
<keyword evidence="1" id="KW-1185">Reference proteome</keyword>
<dbReference type="AlphaFoldDB" id="A0A915PLS4"/>
<accession>A0A915PLS4</accession>
<organism evidence="1 2">
    <name type="scientific">Setaria digitata</name>
    <dbReference type="NCBI Taxonomy" id="48799"/>
    <lineage>
        <taxon>Eukaryota</taxon>
        <taxon>Metazoa</taxon>
        <taxon>Ecdysozoa</taxon>
        <taxon>Nematoda</taxon>
        <taxon>Chromadorea</taxon>
        <taxon>Rhabditida</taxon>
        <taxon>Spirurina</taxon>
        <taxon>Spiruromorpha</taxon>
        <taxon>Filarioidea</taxon>
        <taxon>Setariidae</taxon>
        <taxon>Setaria</taxon>
    </lineage>
</organism>
<reference evidence="2" key="1">
    <citation type="submission" date="2022-11" db="UniProtKB">
        <authorList>
            <consortium name="WormBaseParasite"/>
        </authorList>
    </citation>
    <scope>IDENTIFICATION</scope>
</reference>
<protein>
    <submittedName>
        <fullName evidence="2">Uncharacterized protein</fullName>
    </submittedName>
</protein>
<evidence type="ECO:0000313" key="1">
    <source>
        <dbReference type="Proteomes" id="UP000887581"/>
    </source>
</evidence>